<accession>A0A177NJN0</accession>
<name>A0A177NJN0_9GAMM</name>
<evidence type="ECO:0008006" key="3">
    <source>
        <dbReference type="Google" id="ProtNLM"/>
    </source>
</evidence>
<dbReference type="EMBL" id="LUUK01000170">
    <property type="protein sequence ID" value="OAI18268.1"/>
    <property type="molecule type" value="Genomic_DNA"/>
</dbReference>
<dbReference type="OrthoDB" id="5396022at2"/>
<dbReference type="AlphaFoldDB" id="A0A177NJN0"/>
<organism evidence="1 2">
    <name type="scientific">Methylomonas koyamae</name>
    <dbReference type="NCBI Taxonomy" id="702114"/>
    <lineage>
        <taxon>Bacteria</taxon>
        <taxon>Pseudomonadati</taxon>
        <taxon>Pseudomonadota</taxon>
        <taxon>Gammaproteobacteria</taxon>
        <taxon>Methylococcales</taxon>
        <taxon>Methylococcaceae</taxon>
        <taxon>Methylomonas</taxon>
    </lineage>
</organism>
<evidence type="ECO:0000313" key="1">
    <source>
        <dbReference type="EMBL" id="OAI18268.1"/>
    </source>
</evidence>
<proteinExistence type="predicted"/>
<evidence type="ECO:0000313" key="2">
    <source>
        <dbReference type="Proteomes" id="UP000077628"/>
    </source>
</evidence>
<dbReference type="Proteomes" id="UP000077628">
    <property type="component" value="Unassembled WGS sequence"/>
</dbReference>
<protein>
    <recommendedName>
        <fullName evidence="3">Replication initiation factor</fullName>
    </recommendedName>
</protein>
<dbReference type="STRING" id="702114.A1355_05940"/>
<gene>
    <name evidence="1" type="ORF">A1355_05940</name>
</gene>
<reference evidence="2" key="1">
    <citation type="submission" date="2016-03" db="EMBL/GenBank/DDBJ databases">
        <authorList>
            <person name="Heylen K."/>
            <person name="De Vos P."/>
            <person name="Vekeman B."/>
        </authorList>
    </citation>
    <scope>NUCLEOTIDE SEQUENCE [LARGE SCALE GENOMIC DNA]</scope>
    <source>
        <strain evidence="2">R-45383</strain>
    </source>
</reference>
<comment type="caution">
    <text evidence="1">The sequence shown here is derived from an EMBL/GenBank/DDBJ whole genome shotgun (WGS) entry which is preliminary data.</text>
</comment>
<keyword evidence="2" id="KW-1185">Reference proteome</keyword>
<sequence>MIIEQFGCFDEIQIQANVSRADVFVDFVCAYPFAEIPIEAWVSRAKRISTHTISRAFTGYSFGLGGDLSARLYDKTKELEESKKDYLKKLWADKGWDGEATVWRLEFQFKRSVLVELDAGSVESLLAKISALWRYSLSAWLKLTVPNPADNTKARWPLHPVWEALLAVEWNTPLVGIDIRAKASAVPSDRYLFINGLAALTSFMAREGIRDPEEGFEAFKNAARYFHNMQSDYNGKSFTDYVLEKAAAKARQFNVAFPGVGEAVNEKIKQAKAEAYRKARDGD</sequence>